<dbReference type="AlphaFoldDB" id="A0A0G4FBI9"/>
<protein>
    <submittedName>
        <fullName evidence="3">Uncharacterized protein</fullName>
    </submittedName>
</protein>
<evidence type="ECO:0000256" key="2">
    <source>
        <dbReference type="SAM" id="MobiDB-lite"/>
    </source>
</evidence>
<feature type="region of interest" description="Disordered" evidence="2">
    <location>
        <begin position="355"/>
        <end position="393"/>
    </location>
</feature>
<keyword evidence="4" id="KW-1185">Reference proteome</keyword>
<dbReference type="InParanoid" id="A0A0G4FBI9"/>
<dbReference type="VEuPathDB" id="CryptoDB:Vbra_8966"/>
<dbReference type="Gene3D" id="3.40.50.1000">
    <property type="entry name" value="HAD superfamily/HAD-like"/>
    <property type="match status" value="1"/>
</dbReference>
<dbReference type="STRING" id="1169540.A0A0G4FBI9"/>
<dbReference type="EMBL" id="CDMY01000399">
    <property type="protein sequence ID" value="CEM09997.1"/>
    <property type="molecule type" value="Genomic_DNA"/>
</dbReference>
<accession>A0A0G4FBI9</accession>
<dbReference type="InterPro" id="IPR006439">
    <property type="entry name" value="HAD-SF_hydro_IA"/>
</dbReference>
<sequence>MDTLIRLFTSLPSRSFILFLSTLVGLSYAWGDDRSSVAFAPPPSAVREATLLRRRQRDRSRSGVRRHALADVFRSLAGPAVPSSSSASNDAAQRVEVITFDLDDTLWTANPVLDSAKDRLEAYLDREYPRMGRWLSQSYGSIDDLMRAIYRRKQKRDPRLANVVTYLTRLRKEALKEAAVKTGYEPKLLVDQAFQVWSDARHDVLEFLPDGTLETLSSLRSTGYRIGAITNGNARTERIEVLSEYFDFCINAEDVGASKPSKKVYEAAMRVAGYMRSPGDRWVHVGDDLSADVVPAKQQSWRTIWVTGLRGEESPASSWEPKLYRLDSDKRRLIDAEVRTIADVPPILDIWEEEQSAEGQRNIPIEGADADERSAHAMRQQATTTAAQQVAAS</sequence>
<dbReference type="NCBIfam" id="TIGR01549">
    <property type="entry name" value="HAD-SF-IA-v1"/>
    <property type="match status" value="1"/>
</dbReference>
<dbReference type="SFLD" id="SFLDS00003">
    <property type="entry name" value="Haloacid_Dehalogenase"/>
    <property type="match status" value="1"/>
</dbReference>
<evidence type="ECO:0000256" key="1">
    <source>
        <dbReference type="ARBA" id="ARBA00022801"/>
    </source>
</evidence>
<dbReference type="PhylomeDB" id="A0A0G4FBI9"/>
<dbReference type="Gene3D" id="1.20.120.1600">
    <property type="match status" value="1"/>
</dbReference>
<evidence type="ECO:0000313" key="4">
    <source>
        <dbReference type="Proteomes" id="UP000041254"/>
    </source>
</evidence>
<organism evidence="3 4">
    <name type="scientific">Vitrella brassicaformis (strain CCMP3155)</name>
    <dbReference type="NCBI Taxonomy" id="1169540"/>
    <lineage>
        <taxon>Eukaryota</taxon>
        <taxon>Sar</taxon>
        <taxon>Alveolata</taxon>
        <taxon>Colpodellida</taxon>
        <taxon>Vitrellaceae</taxon>
        <taxon>Vitrella</taxon>
    </lineage>
</organism>
<keyword evidence="1" id="KW-0378">Hydrolase</keyword>
<dbReference type="OrthoDB" id="444127at2759"/>
<dbReference type="Proteomes" id="UP000041254">
    <property type="component" value="Unassembled WGS sequence"/>
</dbReference>
<dbReference type="SUPFAM" id="SSF56784">
    <property type="entry name" value="HAD-like"/>
    <property type="match status" value="1"/>
</dbReference>
<reference evidence="3 4" key="1">
    <citation type="submission" date="2014-11" db="EMBL/GenBank/DDBJ databases">
        <authorList>
            <person name="Zhu J."/>
            <person name="Qi W."/>
            <person name="Song R."/>
        </authorList>
    </citation>
    <scope>NUCLEOTIDE SEQUENCE [LARGE SCALE GENOMIC DNA]</scope>
</reference>
<dbReference type="PANTHER" id="PTHR43316">
    <property type="entry name" value="HYDROLASE, HALOACID DELAHOGENASE-RELATED"/>
    <property type="match status" value="1"/>
</dbReference>
<dbReference type="GO" id="GO:0016787">
    <property type="term" value="F:hydrolase activity"/>
    <property type="evidence" value="ECO:0007669"/>
    <property type="project" value="UniProtKB-KW"/>
</dbReference>
<dbReference type="Pfam" id="PF00702">
    <property type="entry name" value="Hydrolase"/>
    <property type="match status" value="1"/>
</dbReference>
<evidence type="ECO:0000313" key="3">
    <source>
        <dbReference type="EMBL" id="CEM09997.1"/>
    </source>
</evidence>
<dbReference type="InterPro" id="IPR023214">
    <property type="entry name" value="HAD_sf"/>
</dbReference>
<dbReference type="SFLD" id="SFLDG01129">
    <property type="entry name" value="C1.5:_HAD__Beta-PGM__Phosphata"/>
    <property type="match status" value="1"/>
</dbReference>
<proteinExistence type="predicted"/>
<gene>
    <name evidence="3" type="ORF">Vbra_8966</name>
</gene>
<dbReference type="InterPro" id="IPR051540">
    <property type="entry name" value="S-2-haloacid_dehalogenase"/>
</dbReference>
<name>A0A0G4FBI9_VITBC</name>
<dbReference type="InterPro" id="IPR036412">
    <property type="entry name" value="HAD-like_sf"/>
</dbReference>
<dbReference type="PANTHER" id="PTHR43316:SF8">
    <property type="entry name" value="HAD FAMILY HYDROLASE"/>
    <property type="match status" value="1"/>
</dbReference>
<feature type="compositionally biased region" description="Low complexity" evidence="2">
    <location>
        <begin position="380"/>
        <end position="393"/>
    </location>
</feature>